<dbReference type="AlphaFoldDB" id="A0A250WX35"/>
<dbReference type="EMBL" id="BEGY01000012">
    <property type="protein sequence ID" value="GAX75408.1"/>
    <property type="molecule type" value="Genomic_DNA"/>
</dbReference>
<accession>A0A250WX35</accession>
<keyword evidence="4" id="KW-1185">Reference proteome</keyword>
<reference evidence="3 4" key="1">
    <citation type="submission" date="2017-08" db="EMBL/GenBank/DDBJ databases">
        <title>Acidophilic green algal genome provides insights into adaptation to an acidic environment.</title>
        <authorList>
            <person name="Hirooka S."/>
            <person name="Hirose Y."/>
            <person name="Kanesaki Y."/>
            <person name="Higuchi S."/>
            <person name="Fujiwara T."/>
            <person name="Onuma R."/>
            <person name="Era A."/>
            <person name="Ohbayashi R."/>
            <person name="Uzuka A."/>
            <person name="Nozaki H."/>
            <person name="Yoshikawa H."/>
            <person name="Miyagishima S.Y."/>
        </authorList>
    </citation>
    <scope>NUCLEOTIDE SEQUENCE [LARGE SCALE GENOMIC DNA]</scope>
    <source>
        <strain evidence="3 4">NIES-2499</strain>
    </source>
</reference>
<protein>
    <submittedName>
        <fullName evidence="3">Uncharacterized protein</fullName>
    </submittedName>
</protein>
<proteinExistence type="predicted"/>
<feature type="compositionally biased region" description="Polar residues" evidence="1">
    <location>
        <begin position="38"/>
        <end position="51"/>
    </location>
</feature>
<keyword evidence="2" id="KW-0812">Transmembrane</keyword>
<name>A0A250WX35_9CHLO</name>
<evidence type="ECO:0000313" key="3">
    <source>
        <dbReference type="EMBL" id="GAX75408.1"/>
    </source>
</evidence>
<dbReference type="Proteomes" id="UP000232323">
    <property type="component" value="Unassembled WGS sequence"/>
</dbReference>
<evidence type="ECO:0000256" key="1">
    <source>
        <dbReference type="SAM" id="MobiDB-lite"/>
    </source>
</evidence>
<keyword evidence="2" id="KW-1133">Transmembrane helix</keyword>
<evidence type="ECO:0000313" key="4">
    <source>
        <dbReference type="Proteomes" id="UP000232323"/>
    </source>
</evidence>
<keyword evidence="2" id="KW-0472">Membrane</keyword>
<evidence type="ECO:0000256" key="2">
    <source>
        <dbReference type="SAM" id="Phobius"/>
    </source>
</evidence>
<gene>
    <name evidence="3" type="ORF">CEUSTIGMA_g2852.t1</name>
</gene>
<organism evidence="3 4">
    <name type="scientific">Chlamydomonas eustigma</name>
    <dbReference type="NCBI Taxonomy" id="1157962"/>
    <lineage>
        <taxon>Eukaryota</taxon>
        <taxon>Viridiplantae</taxon>
        <taxon>Chlorophyta</taxon>
        <taxon>core chlorophytes</taxon>
        <taxon>Chlorophyceae</taxon>
        <taxon>CS clade</taxon>
        <taxon>Chlamydomonadales</taxon>
        <taxon>Chlamydomonadaceae</taxon>
        <taxon>Chlamydomonas</taxon>
    </lineage>
</organism>
<feature type="region of interest" description="Disordered" evidence="1">
    <location>
        <begin position="26"/>
        <end position="51"/>
    </location>
</feature>
<sequence>MYLSSKSDTAIISRQRSSLHKNRLAFRLPKASQKEDQNAGQSGYVQNDNSGKGNIFPNTARPFISSPTSSAVASSGLGGIQGGAVLAAAIGVVGLATVSVLNKEAGESMEMVISSYNGETLAGIAARIAASL</sequence>
<feature type="transmembrane region" description="Helical" evidence="2">
    <location>
        <begin position="80"/>
        <end position="101"/>
    </location>
</feature>
<comment type="caution">
    <text evidence="3">The sequence shown here is derived from an EMBL/GenBank/DDBJ whole genome shotgun (WGS) entry which is preliminary data.</text>
</comment>